<comment type="caution">
    <text evidence="3">The sequence shown here is derived from an EMBL/GenBank/DDBJ whole genome shotgun (WGS) entry which is preliminary data.</text>
</comment>
<feature type="transmembrane region" description="Helical" evidence="2">
    <location>
        <begin position="111"/>
        <end position="129"/>
    </location>
</feature>
<evidence type="ECO:0000313" key="4">
    <source>
        <dbReference type="Proteomes" id="UP000575469"/>
    </source>
</evidence>
<organism evidence="3 4">
    <name type="scientific">Ralstonia insidiosa</name>
    <dbReference type="NCBI Taxonomy" id="190721"/>
    <lineage>
        <taxon>Bacteria</taxon>
        <taxon>Pseudomonadati</taxon>
        <taxon>Pseudomonadota</taxon>
        <taxon>Betaproteobacteria</taxon>
        <taxon>Burkholderiales</taxon>
        <taxon>Burkholderiaceae</taxon>
        <taxon>Ralstonia</taxon>
    </lineage>
</organism>
<proteinExistence type="predicted"/>
<feature type="transmembrane region" description="Helical" evidence="2">
    <location>
        <begin position="141"/>
        <end position="160"/>
    </location>
</feature>
<keyword evidence="2" id="KW-0472">Membrane</keyword>
<evidence type="ECO:0000256" key="1">
    <source>
        <dbReference type="SAM" id="MobiDB-lite"/>
    </source>
</evidence>
<reference evidence="3 4" key="1">
    <citation type="submission" date="2020-04" db="EMBL/GenBank/DDBJ databases">
        <title>Ralstonia insidiosa genome sequencing and assembly.</title>
        <authorList>
            <person name="Martins R.C.R."/>
            <person name="Perdigao-Neto L.V."/>
            <person name="Levin A.S.S."/>
            <person name="Costa S.F."/>
        </authorList>
    </citation>
    <scope>NUCLEOTIDE SEQUENCE [LARGE SCALE GENOMIC DNA]</scope>
    <source>
        <strain evidence="3 4">5047</strain>
    </source>
</reference>
<evidence type="ECO:0000256" key="2">
    <source>
        <dbReference type="SAM" id="Phobius"/>
    </source>
</evidence>
<dbReference type="RefSeq" id="WP_169340943.1">
    <property type="nucleotide sequence ID" value="NZ_JABBZM010000018.1"/>
</dbReference>
<keyword evidence="2" id="KW-0812">Transmembrane</keyword>
<dbReference type="Proteomes" id="UP000575469">
    <property type="component" value="Unassembled WGS sequence"/>
</dbReference>
<evidence type="ECO:0000313" key="3">
    <source>
        <dbReference type="EMBL" id="NMV40078.1"/>
    </source>
</evidence>
<dbReference type="AlphaFoldDB" id="A0A848P944"/>
<dbReference type="EMBL" id="JABBZM010000018">
    <property type="protein sequence ID" value="NMV40078.1"/>
    <property type="molecule type" value="Genomic_DNA"/>
</dbReference>
<keyword evidence="2" id="KW-1133">Transmembrane helix</keyword>
<accession>A0A848P944</accession>
<feature type="transmembrane region" description="Helical" evidence="2">
    <location>
        <begin position="166"/>
        <end position="184"/>
    </location>
</feature>
<feature type="region of interest" description="Disordered" evidence="1">
    <location>
        <begin position="50"/>
        <end position="78"/>
    </location>
</feature>
<protein>
    <submittedName>
        <fullName evidence="3">Uncharacterized protein</fullName>
    </submittedName>
</protein>
<gene>
    <name evidence="3" type="ORF">HGR00_19390</name>
</gene>
<feature type="transmembrane region" description="Helical" evidence="2">
    <location>
        <begin position="86"/>
        <end position="105"/>
    </location>
</feature>
<sequence length="190" mass="20011">MLRPPRLRAAGEGSGWSVSRVVTFGKPGDCGGRALAECYAAHPSDLGVAFSPEGRRGNARKNTKTAEGMMESTPAQQTTDSTRAPLAIATLLQAGFTATYASAYWETVVTGSMSLLTALISLLACLLLYSGVVRHLMGKPAQWSLMLAAVGLAWSFLEWGSGNLCSYPFLLGAVIGTVAWALALKASRRA</sequence>
<name>A0A848P944_9RALS</name>